<sequence length="124" mass="13471">MASASLAVDFISFGRIDSWIVMIAVVGGLAYGTVAAVSAAIPIGWVLTKYGFGSRFWLAVLIGGLASVLVFLIWEAVVYSTAIDVIWWPVTRIIFVSAAFLAGATLTSLWHRDRQRLTEHSSHD</sequence>
<keyword evidence="1" id="KW-1133">Transmembrane helix</keyword>
<dbReference type="RefSeq" id="WP_138615473.1">
    <property type="nucleotide sequence ID" value="NZ_VCAO01000001.1"/>
</dbReference>
<keyword evidence="3" id="KW-1185">Reference proteome</keyword>
<evidence type="ECO:0000256" key="1">
    <source>
        <dbReference type="SAM" id="Phobius"/>
    </source>
</evidence>
<feature type="transmembrane region" description="Helical" evidence="1">
    <location>
        <begin position="86"/>
        <end position="110"/>
    </location>
</feature>
<protein>
    <submittedName>
        <fullName evidence="2">Uncharacterized protein</fullName>
    </submittedName>
</protein>
<comment type="caution">
    <text evidence="2">The sequence shown here is derived from an EMBL/GenBank/DDBJ whole genome shotgun (WGS) entry which is preliminary data.</text>
</comment>
<dbReference type="EMBL" id="VCAO01000001">
    <property type="protein sequence ID" value="TMM49912.1"/>
    <property type="molecule type" value="Genomic_DNA"/>
</dbReference>
<keyword evidence="1" id="KW-0472">Membrane</keyword>
<reference evidence="2 3" key="1">
    <citation type="submission" date="2019-05" db="EMBL/GenBank/DDBJ databases">
        <title>Erythrobacter marisflavi sp. nov., isolated from isolated from water of an estuary environment.</title>
        <authorList>
            <person name="Yoon J.-H."/>
        </authorList>
    </citation>
    <scope>NUCLEOTIDE SEQUENCE [LARGE SCALE GENOMIC DNA]</scope>
    <source>
        <strain evidence="2 3">KEM-5</strain>
    </source>
</reference>
<keyword evidence="1" id="KW-0812">Transmembrane</keyword>
<proteinExistence type="predicted"/>
<evidence type="ECO:0000313" key="3">
    <source>
        <dbReference type="Proteomes" id="UP000309668"/>
    </source>
</evidence>
<name>A0A5S3P8T0_9SPHN</name>
<dbReference type="Proteomes" id="UP000309668">
    <property type="component" value="Unassembled WGS sequence"/>
</dbReference>
<evidence type="ECO:0000313" key="2">
    <source>
        <dbReference type="EMBL" id="TMM49912.1"/>
    </source>
</evidence>
<feature type="transmembrane region" description="Helical" evidence="1">
    <location>
        <begin position="56"/>
        <end position="74"/>
    </location>
</feature>
<accession>A0A5S3P8T0</accession>
<organism evidence="2 3">
    <name type="scientific">Qipengyuania marisflavi</name>
    <dbReference type="NCBI Taxonomy" id="2486356"/>
    <lineage>
        <taxon>Bacteria</taxon>
        <taxon>Pseudomonadati</taxon>
        <taxon>Pseudomonadota</taxon>
        <taxon>Alphaproteobacteria</taxon>
        <taxon>Sphingomonadales</taxon>
        <taxon>Erythrobacteraceae</taxon>
        <taxon>Qipengyuania</taxon>
    </lineage>
</organism>
<dbReference type="AlphaFoldDB" id="A0A5S3P8T0"/>
<feature type="transmembrane region" description="Helical" evidence="1">
    <location>
        <begin position="20"/>
        <end position="47"/>
    </location>
</feature>
<gene>
    <name evidence="2" type="ORF">FEV51_01555</name>
</gene>